<dbReference type="Pfam" id="PF25390">
    <property type="entry name" value="WD40_RLD"/>
    <property type="match status" value="1"/>
</dbReference>
<evidence type="ECO:0000256" key="5">
    <source>
        <dbReference type="PROSITE-ProRule" id="PRU00175"/>
    </source>
</evidence>
<evidence type="ECO:0000256" key="4">
    <source>
        <dbReference type="ARBA" id="ARBA00022833"/>
    </source>
</evidence>
<organism evidence="10 11">
    <name type="scientific">Sparassis crispa</name>
    <dbReference type="NCBI Taxonomy" id="139825"/>
    <lineage>
        <taxon>Eukaryota</taxon>
        <taxon>Fungi</taxon>
        <taxon>Dikarya</taxon>
        <taxon>Basidiomycota</taxon>
        <taxon>Agaricomycotina</taxon>
        <taxon>Agaricomycetes</taxon>
        <taxon>Polyporales</taxon>
        <taxon>Sparassidaceae</taxon>
        <taxon>Sparassis</taxon>
    </lineage>
</organism>
<dbReference type="InterPro" id="IPR001965">
    <property type="entry name" value="Znf_PHD"/>
</dbReference>
<sequence>MSEGPSDPNRESTNANYNSQHEIQWGRVLICGGTDWPKLGRKDRAGGSKKVQDDTSVPGPDLLEPHILRSLSNVKVVSIHTSCVGCHVVALDIDGVAWLFGRNERSALAVAGVDVISENEPLRLTPHELGAPKGTRFVYAGCGKNHTLLVGSDGQLWTAGANNMGQCGHPVCPEVASFKLVHWPKHLSVKEHVVAAAAGVTFSIVLTQGGRVYSFGSGEKGQLGNGKTGEHIVTAGKVAFDVEHEPILVKGLEDCKIVKIACGQQHSVALDSEGLVHVWGYNGYCRLGLGNQQDVLIPKIVPQFAGPSEMSMGADVIAGPSNTVVIDKQRMYWMAGKWKNTGDGSSGQPYSSFRYLQDIMGCKITYASCGGVTHWALAPDDDGSVMTIAFGQGAANGELGLGPNEPKSQTKPTRHQPLIGIDVFQIAAGQNTTFFLAGPNEKMSNLPRHPVDVDAPELCVLCNKDNGDDDAPLECDKCDHPYHLNCLDPPLDAIPDGEWFCPECEKALIGATEKGGAKRAGKFKGKAVEEEKATAKAGQKRKAPVNSKPSASKRKK</sequence>
<feature type="domain" description="RING-type" evidence="9">
    <location>
        <begin position="459"/>
        <end position="505"/>
    </location>
</feature>
<dbReference type="PROSITE" id="PS50016">
    <property type="entry name" value="ZF_PHD_2"/>
    <property type="match status" value="1"/>
</dbReference>
<evidence type="ECO:0000256" key="3">
    <source>
        <dbReference type="ARBA" id="ARBA00022771"/>
    </source>
</evidence>
<dbReference type="STRING" id="139825.A0A401GXV7"/>
<dbReference type="InterPro" id="IPR013083">
    <property type="entry name" value="Znf_RING/FYVE/PHD"/>
</dbReference>
<dbReference type="SUPFAM" id="SSF50985">
    <property type="entry name" value="RCC1/BLIP-II"/>
    <property type="match status" value="1"/>
</dbReference>
<evidence type="ECO:0000313" key="10">
    <source>
        <dbReference type="EMBL" id="GBE86634.1"/>
    </source>
</evidence>
<dbReference type="InterPro" id="IPR058923">
    <property type="entry name" value="RCC1-like_dom"/>
</dbReference>
<dbReference type="PANTHER" id="PTHR46207">
    <property type="entry name" value="PROTEIN RCC2"/>
    <property type="match status" value="1"/>
</dbReference>
<feature type="repeat" description="RCC1" evidence="6">
    <location>
        <begin position="210"/>
        <end position="273"/>
    </location>
</feature>
<feature type="domain" description="PHD-type" evidence="8">
    <location>
        <begin position="456"/>
        <end position="507"/>
    </location>
</feature>
<dbReference type="InterPro" id="IPR028641">
    <property type="entry name" value="RCC2"/>
</dbReference>
<dbReference type="PROSITE" id="PS00626">
    <property type="entry name" value="RCC1_2"/>
    <property type="match status" value="2"/>
</dbReference>
<keyword evidence="1" id="KW-0479">Metal-binding</keyword>
<evidence type="ECO:0000259" key="8">
    <source>
        <dbReference type="PROSITE" id="PS50016"/>
    </source>
</evidence>
<feature type="region of interest" description="Disordered" evidence="7">
    <location>
        <begin position="531"/>
        <end position="556"/>
    </location>
</feature>
<dbReference type="InterPro" id="IPR019786">
    <property type="entry name" value="Zinc_finger_PHD-type_CS"/>
</dbReference>
<dbReference type="PROSITE" id="PS01359">
    <property type="entry name" value="ZF_PHD_1"/>
    <property type="match status" value="1"/>
</dbReference>
<dbReference type="PROSITE" id="PS50012">
    <property type="entry name" value="RCC1_3"/>
    <property type="match status" value="4"/>
</dbReference>
<reference evidence="10 11" key="1">
    <citation type="journal article" date="2018" name="Sci. Rep.">
        <title>Genome sequence of the cauliflower mushroom Sparassis crispa (Hanabiratake) and its association with beneficial usage.</title>
        <authorList>
            <person name="Kiyama R."/>
            <person name="Furutani Y."/>
            <person name="Kawaguchi K."/>
            <person name="Nakanishi T."/>
        </authorList>
    </citation>
    <scope>NUCLEOTIDE SEQUENCE [LARGE SCALE GENOMIC DNA]</scope>
</reference>
<feature type="repeat" description="RCC1" evidence="6">
    <location>
        <begin position="385"/>
        <end position="439"/>
    </location>
</feature>
<accession>A0A401GXV7</accession>
<dbReference type="InterPro" id="IPR000408">
    <property type="entry name" value="Reg_chr_condens"/>
</dbReference>
<evidence type="ECO:0008006" key="12">
    <source>
        <dbReference type="Google" id="ProtNLM"/>
    </source>
</evidence>
<keyword evidence="4" id="KW-0862">Zinc</keyword>
<dbReference type="RefSeq" id="XP_027617547.1">
    <property type="nucleotide sequence ID" value="XM_027761746.1"/>
</dbReference>
<dbReference type="Pfam" id="PF00628">
    <property type="entry name" value="PHD"/>
    <property type="match status" value="1"/>
</dbReference>
<evidence type="ECO:0000256" key="1">
    <source>
        <dbReference type="ARBA" id="ARBA00022723"/>
    </source>
</evidence>
<dbReference type="InterPro" id="IPR001841">
    <property type="entry name" value="Znf_RING"/>
</dbReference>
<evidence type="ECO:0000313" key="11">
    <source>
        <dbReference type="Proteomes" id="UP000287166"/>
    </source>
</evidence>
<dbReference type="GO" id="GO:0031267">
    <property type="term" value="F:small GTPase binding"/>
    <property type="evidence" value="ECO:0007669"/>
    <property type="project" value="TreeGrafter"/>
</dbReference>
<dbReference type="SUPFAM" id="SSF57903">
    <property type="entry name" value="FYVE/PHD zinc finger"/>
    <property type="match status" value="1"/>
</dbReference>
<dbReference type="Proteomes" id="UP000287166">
    <property type="component" value="Unassembled WGS sequence"/>
</dbReference>
<dbReference type="InterPro" id="IPR011011">
    <property type="entry name" value="Znf_FYVE_PHD"/>
</dbReference>
<dbReference type="InParanoid" id="A0A401GXV7"/>
<dbReference type="InterPro" id="IPR009091">
    <property type="entry name" value="RCC1/BLIP-II"/>
</dbReference>
<name>A0A401GXV7_9APHY</name>
<proteinExistence type="predicted"/>
<evidence type="ECO:0000256" key="2">
    <source>
        <dbReference type="ARBA" id="ARBA00022737"/>
    </source>
</evidence>
<dbReference type="SMART" id="SM00249">
    <property type="entry name" value="PHD"/>
    <property type="match status" value="1"/>
</dbReference>
<comment type="caution">
    <text evidence="10">The sequence shown here is derived from an EMBL/GenBank/DDBJ whole genome shotgun (WGS) entry which is preliminary data.</text>
</comment>
<dbReference type="GO" id="GO:0016020">
    <property type="term" value="C:membrane"/>
    <property type="evidence" value="ECO:0007669"/>
    <property type="project" value="TreeGrafter"/>
</dbReference>
<dbReference type="EMBL" id="BFAD01000009">
    <property type="protein sequence ID" value="GBE86634.1"/>
    <property type="molecule type" value="Genomic_DNA"/>
</dbReference>
<gene>
    <name evidence="10" type="ORF">SCP_0905130</name>
</gene>
<dbReference type="OrthoDB" id="5370059at2759"/>
<evidence type="ECO:0000256" key="7">
    <source>
        <dbReference type="SAM" id="MobiDB-lite"/>
    </source>
</evidence>
<keyword evidence="3 5" id="KW-0863">Zinc-finger</keyword>
<dbReference type="Gene3D" id="2.130.10.30">
    <property type="entry name" value="Regulator of chromosome condensation 1/beta-lactamase-inhibitor protein II"/>
    <property type="match status" value="2"/>
</dbReference>
<dbReference type="PANTHER" id="PTHR46207:SF1">
    <property type="entry name" value="PROTEIN RCC2"/>
    <property type="match status" value="1"/>
</dbReference>
<protein>
    <recommendedName>
        <fullName evidence="12">RCC1/BLIP-II</fullName>
    </recommendedName>
</protein>
<dbReference type="AlphaFoldDB" id="A0A401GXV7"/>
<dbReference type="GO" id="GO:0008270">
    <property type="term" value="F:zinc ion binding"/>
    <property type="evidence" value="ECO:0007669"/>
    <property type="project" value="UniProtKB-KW"/>
</dbReference>
<dbReference type="Gene3D" id="3.30.40.10">
    <property type="entry name" value="Zinc/RING finger domain, C3HC4 (zinc finger)"/>
    <property type="match status" value="1"/>
</dbReference>
<keyword evidence="2" id="KW-0677">Repeat</keyword>
<dbReference type="InterPro" id="IPR019787">
    <property type="entry name" value="Znf_PHD-finger"/>
</dbReference>
<feature type="repeat" description="RCC1" evidence="6">
    <location>
        <begin position="154"/>
        <end position="209"/>
    </location>
</feature>
<dbReference type="GeneID" id="38783551"/>
<evidence type="ECO:0000256" key="6">
    <source>
        <dbReference type="PROSITE-ProRule" id="PRU00235"/>
    </source>
</evidence>
<keyword evidence="11" id="KW-1185">Reference proteome</keyword>
<feature type="repeat" description="RCC1" evidence="6">
    <location>
        <begin position="274"/>
        <end position="329"/>
    </location>
</feature>
<dbReference type="PRINTS" id="PR00633">
    <property type="entry name" value="RCCNDNSATION"/>
</dbReference>
<evidence type="ECO:0000259" key="9">
    <source>
        <dbReference type="PROSITE" id="PS50089"/>
    </source>
</evidence>
<dbReference type="PROSITE" id="PS50089">
    <property type="entry name" value="ZF_RING_2"/>
    <property type="match status" value="1"/>
</dbReference>